<dbReference type="Proteomes" id="UP001283361">
    <property type="component" value="Unassembled WGS sequence"/>
</dbReference>
<dbReference type="AlphaFoldDB" id="A0AAE0ZPT4"/>
<proteinExistence type="predicted"/>
<keyword evidence="2" id="KW-1185">Reference proteome</keyword>
<protein>
    <submittedName>
        <fullName evidence="1">Uncharacterized protein</fullName>
    </submittedName>
</protein>
<name>A0AAE0ZPT4_9GAST</name>
<organism evidence="1 2">
    <name type="scientific">Elysia crispata</name>
    <name type="common">lettuce slug</name>
    <dbReference type="NCBI Taxonomy" id="231223"/>
    <lineage>
        <taxon>Eukaryota</taxon>
        <taxon>Metazoa</taxon>
        <taxon>Spiralia</taxon>
        <taxon>Lophotrochozoa</taxon>
        <taxon>Mollusca</taxon>
        <taxon>Gastropoda</taxon>
        <taxon>Heterobranchia</taxon>
        <taxon>Euthyneura</taxon>
        <taxon>Panpulmonata</taxon>
        <taxon>Sacoglossa</taxon>
        <taxon>Placobranchoidea</taxon>
        <taxon>Plakobranchidae</taxon>
        <taxon>Elysia</taxon>
    </lineage>
</organism>
<evidence type="ECO:0000313" key="1">
    <source>
        <dbReference type="EMBL" id="KAK3773073.1"/>
    </source>
</evidence>
<comment type="caution">
    <text evidence="1">The sequence shown here is derived from an EMBL/GenBank/DDBJ whole genome shotgun (WGS) entry which is preliminary data.</text>
</comment>
<evidence type="ECO:0000313" key="2">
    <source>
        <dbReference type="Proteomes" id="UP001283361"/>
    </source>
</evidence>
<gene>
    <name evidence="1" type="ORF">RRG08_016177</name>
</gene>
<accession>A0AAE0ZPT4</accession>
<sequence length="78" mass="8894">MLMTHHDMASLSDDMEWFNTVDTRAVDRRLLQDCIVLPQATIDDTKISFVPSATNSVWFYHNQAPEVLEGLVLDLEVS</sequence>
<reference evidence="1" key="1">
    <citation type="journal article" date="2023" name="G3 (Bethesda)">
        <title>A reference genome for the long-term kleptoplast-retaining sea slug Elysia crispata morphotype clarki.</title>
        <authorList>
            <person name="Eastman K.E."/>
            <person name="Pendleton A.L."/>
            <person name="Shaikh M.A."/>
            <person name="Suttiyut T."/>
            <person name="Ogas R."/>
            <person name="Tomko P."/>
            <person name="Gavelis G."/>
            <person name="Widhalm J.R."/>
            <person name="Wisecaver J.H."/>
        </authorList>
    </citation>
    <scope>NUCLEOTIDE SEQUENCE</scope>
    <source>
        <strain evidence="1">ECLA1</strain>
    </source>
</reference>
<dbReference type="EMBL" id="JAWDGP010003560">
    <property type="protein sequence ID" value="KAK3773073.1"/>
    <property type="molecule type" value="Genomic_DNA"/>
</dbReference>